<evidence type="ECO:0000313" key="6">
    <source>
        <dbReference type="EMBL" id="TCT08973.1"/>
    </source>
</evidence>
<dbReference type="InterPro" id="IPR005119">
    <property type="entry name" value="LysR_subst-bd"/>
</dbReference>
<dbReference type="RefSeq" id="WP_132581074.1">
    <property type="nucleotide sequence ID" value="NZ_SMAJ01000004.1"/>
</dbReference>
<comment type="caution">
    <text evidence="6">The sequence shown here is derived from an EMBL/GenBank/DDBJ whole genome shotgun (WGS) entry which is preliminary data.</text>
</comment>
<dbReference type="OrthoDB" id="8707631at2"/>
<evidence type="ECO:0000256" key="2">
    <source>
        <dbReference type="ARBA" id="ARBA00023015"/>
    </source>
</evidence>
<dbReference type="GO" id="GO:0003700">
    <property type="term" value="F:DNA-binding transcription factor activity"/>
    <property type="evidence" value="ECO:0007669"/>
    <property type="project" value="InterPro"/>
</dbReference>
<dbReference type="GO" id="GO:0003677">
    <property type="term" value="F:DNA binding"/>
    <property type="evidence" value="ECO:0007669"/>
    <property type="project" value="UniProtKB-KW"/>
</dbReference>
<dbReference type="GO" id="GO:0005829">
    <property type="term" value="C:cytosol"/>
    <property type="evidence" value="ECO:0007669"/>
    <property type="project" value="TreeGrafter"/>
</dbReference>
<evidence type="ECO:0000313" key="7">
    <source>
        <dbReference type="Proteomes" id="UP000295525"/>
    </source>
</evidence>
<sequence>MSSIRNLRTFLAVVRYGTFAAAGTEIGLSAAAVGLQIKALEGELNCELFVRTGRSVALSPQGQVKVAGIEAVVRAYDSLVDSDVSGELSGSVMVGALVSALMGAFSDALRAIKKKHPRLNVKLYAGLSNEFARKVQKGELDAAVVTQSPVLLSSELVWTPLYTEPMVLIVPSQASMPVNVKLTPDEVLAKLPFLRFDRRTWTGQLVQNVLDSFTVTPVEEMELNSIETIIELVKQGFGGSIVPRLANVDWANDSRLRVIELPEVKICRRVGLLERQNHFRLGFTHEIKSYFSATARTY</sequence>
<comment type="similarity">
    <text evidence="1">Belongs to the LysR transcriptional regulatory family.</text>
</comment>
<evidence type="ECO:0000256" key="1">
    <source>
        <dbReference type="ARBA" id="ARBA00009437"/>
    </source>
</evidence>
<dbReference type="PANTHER" id="PTHR30419">
    <property type="entry name" value="HTH-TYPE TRANSCRIPTIONAL REGULATOR YBHD"/>
    <property type="match status" value="1"/>
</dbReference>
<keyword evidence="3 6" id="KW-0238">DNA-binding</keyword>
<dbReference type="InterPro" id="IPR036388">
    <property type="entry name" value="WH-like_DNA-bd_sf"/>
</dbReference>
<keyword evidence="4" id="KW-0804">Transcription</keyword>
<dbReference type="SUPFAM" id="SSF53850">
    <property type="entry name" value="Periplasmic binding protein-like II"/>
    <property type="match status" value="1"/>
</dbReference>
<evidence type="ECO:0000256" key="4">
    <source>
        <dbReference type="ARBA" id="ARBA00023163"/>
    </source>
</evidence>
<gene>
    <name evidence="6" type="ORF">EDC26_104133</name>
</gene>
<dbReference type="Pfam" id="PF03466">
    <property type="entry name" value="LysR_substrate"/>
    <property type="match status" value="1"/>
</dbReference>
<dbReference type="Pfam" id="PF00126">
    <property type="entry name" value="HTH_1"/>
    <property type="match status" value="1"/>
</dbReference>
<dbReference type="Gene3D" id="1.10.10.10">
    <property type="entry name" value="Winged helix-like DNA-binding domain superfamily/Winged helix DNA-binding domain"/>
    <property type="match status" value="1"/>
</dbReference>
<dbReference type="SUPFAM" id="SSF46785">
    <property type="entry name" value="Winged helix' DNA-binding domain"/>
    <property type="match status" value="1"/>
</dbReference>
<feature type="domain" description="HTH lysR-type" evidence="5">
    <location>
        <begin position="1"/>
        <end position="59"/>
    </location>
</feature>
<organism evidence="6 7">
    <name type="scientific">Paralcaligenes ureilyticus</name>
    <dbReference type="NCBI Taxonomy" id="627131"/>
    <lineage>
        <taxon>Bacteria</taxon>
        <taxon>Pseudomonadati</taxon>
        <taxon>Pseudomonadota</taxon>
        <taxon>Betaproteobacteria</taxon>
        <taxon>Burkholderiales</taxon>
        <taxon>Alcaligenaceae</taxon>
        <taxon>Paralcaligenes</taxon>
    </lineage>
</organism>
<name>A0A4R3M8R9_9BURK</name>
<dbReference type="EMBL" id="SMAJ01000004">
    <property type="protein sequence ID" value="TCT08973.1"/>
    <property type="molecule type" value="Genomic_DNA"/>
</dbReference>
<proteinExistence type="inferred from homology"/>
<reference evidence="6 7" key="1">
    <citation type="submission" date="2019-03" db="EMBL/GenBank/DDBJ databases">
        <title>Genomic Encyclopedia of Type Strains, Phase IV (KMG-IV): sequencing the most valuable type-strain genomes for metagenomic binning, comparative biology and taxonomic classification.</title>
        <authorList>
            <person name="Goeker M."/>
        </authorList>
    </citation>
    <scope>NUCLEOTIDE SEQUENCE [LARGE SCALE GENOMIC DNA]</scope>
    <source>
        <strain evidence="6 7">DSM 24591</strain>
    </source>
</reference>
<dbReference type="InterPro" id="IPR036390">
    <property type="entry name" value="WH_DNA-bd_sf"/>
</dbReference>
<dbReference type="PROSITE" id="PS50931">
    <property type="entry name" value="HTH_LYSR"/>
    <property type="match status" value="1"/>
</dbReference>
<keyword evidence="2" id="KW-0805">Transcription regulation</keyword>
<accession>A0A4R3M8R9</accession>
<keyword evidence="7" id="KW-1185">Reference proteome</keyword>
<protein>
    <submittedName>
        <fullName evidence="6">DNA-binding transcriptional LysR family regulator</fullName>
    </submittedName>
</protein>
<dbReference type="Gene3D" id="3.40.190.10">
    <property type="entry name" value="Periplasmic binding protein-like II"/>
    <property type="match status" value="2"/>
</dbReference>
<dbReference type="AlphaFoldDB" id="A0A4R3M8R9"/>
<dbReference type="InterPro" id="IPR050950">
    <property type="entry name" value="HTH-type_LysR_regulators"/>
</dbReference>
<dbReference type="PANTHER" id="PTHR30419:SF8">
    <property type="entry name" value="NITROGEN ASSIMILATION TRANSCRIPTIONAL ACTIVATOR-RELATED"/>
    <property type="match status" value="1"/>
</dbReference>
<evidence type="ECO:0000259" key="5">
    <source>
        <dbReference type="PROSITE" id="PS50931"/>
    </source>
</evidence>
<dbReference type="Proteomes" id="UP000295525">
    <property type="component" value="Unassembled WGS sequence"/>
</dbReference>
<dbReference type="InterPro" id="IPR000847">
    <property type="entry name" value="LysR_HTH_N"/>
</dbReference>
<evidence type="ECO:0000256" key="3">
    <source>
        <dbReference type="ARBA" id="ARBA00023125"/>
    </source>
</evidence>